<reference evidence="1 2" key="1">
    <citation type="submission" date="2021-05" db="EMBL/GenBank/DDBJ databases">
        <title>Culturable bacteria isolated from Daya Bay.</title>
        <authorList>
            <person name="Zheng W."/>
            <person name="Yu S."/>
            <person name="Huang Y."/>
        </authorList>
    </citation>
    <scope>NUCLEOTIDE SEQUENCE [LARGE SCALE GENOMIC DNA]</scope>
    <source>
        <strain evidence="1 2">DP4N28-5</strain>
    </source>
</reference>
<dbReference type="Proteomes" id="UP000756530">
    <property type="component" value="Unassembled WGS sequence"/>
</dbReference>
<evidence type="ECO:0000313" key="1">
    <source>
        <dbReference type="EMBL" id="MBV7380169.1"/>
    </source>
</evidence>
<comment type="caution">
    <text evidence="1">The sequence shown here is derived from an EMBL/GenBank/DDBJ whole genome shotgun (WGS) entry which is preliminary data.</text>
</comment>
<protein>
    <recommendedName>
        <fullName evidence="3">Nodulation protein B</fullName>
    </recommendedName>
</protein>
<gene>
    <name evidence="1" type="ORF">KJP28_14650</name>
</gene>
<evidence type="ECO:0000313" key="2">
    <source>
        <dbReference type="Proteomes" id="UP000756530"/>
    </source>
</evidence>
<evidence type="ECO:0008006" key="3">
    <source>
        <dbReference type="Google" id="ProtNLM"/>
    </source>
</evidence>
<organism evidence="1 2">
    <name type="scientific">Maritimibacter dapengensis</name>
    <dbReference type="NCBI Taxonomy" id="2836868"/>
    <lineage>
        <taxon>Bacteria</taxon>
        <taxon>Pseudomonadati</taxon>
        <taxon>Pseudomonadota</taxon>
        <taxon>Alphaproteobacteria</taxon>
        <taxon>Rhodobacterales</taxon>
        <taxon>Roseobacteraceae</taxon>
        <taxon>Maritimibacter</taxon>
    </lineage>
</organism>
<dbReference type="RefSeq" id="WP_218393358.1">
    <property type="nucleotide sequence ID" value="NZ_JAHUZE010000003.1"/>
</dbReference>
<dbReference type="EMBL" id="JAHUZE010000003">
    <property type="protein sequence ID" value="MBV7380169.1"/>
    <property type="molecule type" value="Genomic_DNA"/>
</dbReference>
<name>A0ABS6T4J7_9RHOB</name>
<keyword evidence="2" id="KW-1185">Reference proteome</keyword>
<accession>A0ABS6T4J7</accession>
<proteinExistence type="predicted"/>
<sequence length="299" mass="33240">MTGAITLSLDFELGWGVVGNGMWRRREAAGVYRDLRPSLKRFVALLDDLEIPCIWAVVGAMIEAPPDRDLGHLRGSFANRTRAFLATAEQATHDGRDLLDTVLTSRTPHVFGTHGYSHVLFDDADQDEIVLGQDISKATRANEKAGLDHRFFVFPENRAAHFHLFSGSGVEVARMHALNEAAPGQRGNLASRFCASIMRPVSPVTEIPSNDGPILHHASELVNWGENAGRLKRTMTKRRLKLALNRAQRGDHVHFWLHPFDLVATPGLEDYVQNWVKDIAKGRDRGSWSIDAREAARAA</sequence>